<reference evidence="3" key="1">
    <citation type="submission" date="2019-04" db="EMBL/GenBank/DDBJ databases">
        <title>Friends and foes A comparative genomics studyof 23 Aspergillus species from section Flavi.</title>
        <authorList>
            <consortium name="DOE Joint Genome Institute"/>
            <person name="Kjaerbolling I."/>
            <person name="Vesth T."/>
            <person name="Frisvad J.C."/>
            <person name="Nybo J.L."/>
            <person name="Theobald S."/>
            <person name="Kildgaard S."/>
            <person name="Isbrandt T."/>
            <person name="Kuo A."/>
            <person name="Sato A."/>
            <person name="Lyhne E.K."/>
            <person name="Kogle M.E."/>
            <person name="Wiebenga A."/>
            <person name="Kun R.S."/>
            <person name="Lubbers R.J."/>
            <person name="Makela M.R."/>
            <person name="Barry K."/>
            <person name="Chovatia M."/>
            <person name="Clum A."/>
            <person name="Daum C."/>
            <person name="Haridas S."/>
            <person name="He G."/>
            <person name="LaButti K."/>
            <person name="Lipzen A."/>
            <person name="Mondo S."/>
            <person name="Riley R."/>
            <person name="Salamov A."/>
            <person name="Simmons B.A."/>
            <person name="Magnuson J.K."/>
            <person name="Henrissat B."/>
            <person name="Mortensen U.H."/>
            <person name="Larsen T.O."/>
            <person name="Devries R.P."/>
            <person name="Grigoriev I.V."/>
            <person name="Machida M."/>
            <person name="Baker S.E."/>
            <person name="Andersen M.R."/>
        </authorList>
    </citation>
    <scope>NUCLEOTIDE SEQUENCE [LARGE SCALE GENOMIC DNA]</scope>
    <source>
        <strain evidence="3">CBS 553.77</strain>
    </source>
</reference>
<dbReference type="Proteomes" id="UP000327118">
    <property type="component" value="Unassembled WGS sequence"/>
</dbReference>
<feature type="compositionally biased region" description="Basic and acidic residues" evidence="1">
    <location>
        <begin position="83"/>
        <end position="100"/>
    </location>
</feature>
<evidence type="ECO:0000313" key="2">
    <source>
        <dbReference type="EMBL" id="KAE8349694.1"/>
    </source>
</evidence>
<gene>
    <name evidence="2" type="ORF">BDV28DRAFT_160275</name>
</gene>
<sequence>MGLFGHFFSRPSACERNESRAWTPLGQTKSDGVNHHQGRVLLKEIGPDELVQMQSNSTCNEQASPPAHREQEPEPKGLSVRMGMDHTEGVSKDSSADFRRSTRGSRPLASFVTLLRPRKSRRWKSQLAASEQPDRCAVENASDRDHLCAASDNPGGHQSANIRNAFQCYNKFQEPSEARQVSDRTLHSHTSDLTSVTVCRHPSKCASKPIALVHQEHGQQNVFGEPEEPCGRLSSCNPFLELSMTRSSSATQASSQNNNLNREFTHIAGMFAKNENPFDQPYFRDYGSVSLVSSSRTVSRDSTWSFHIDRHTAVVAFNELAPQIHLDPLVIDPCATGGGDGSAVPASSTPDVFCTGGDLKLAARTYEYFANQVLSAEKVHDPIEMTVRRGEMPTDLIGVLDHDASRQRSLQVLSVGWVFKALVAGLPGGVLGSGQLYRILVHIYYGRIPRGGNEPRLGCVGGLCPQGQTQIEAMVLAILALTTPMQLNLICAFFGLCALLLEETARGGAVTELPGRVVLNLERLGHVLGPLLTADGGEGGQDTFRAIEREIESQRVMTMLIGSWPRINRQVRTWQESRIGGRRQPES</sequence>
<accession>A0A5N6YW60</accession>
<evidence type="ECO:0000313" key="3">
    <source>
        <dbReference type="Proteomes" id="UP000327118"/>
    </source>
</evidence>
<proteinExistence type="predicted"/>
<organism evidence="2 3">
    <name type="scientific">Aspergillus coremiiformis</name>
    <dbReference type="NCBI Taxonomy" id="138285"/>
    <lineage>
        <taxon>Eukaryota</taxon>
        <taxon>Fungi</taxon>
        <taxon>Dikarya</taxon>
        <taxon>Ascomycota</taxon>
        <taxon>Pezizomycotina</taxon>
        <taxon>Eurotiomycetes</taxon>
        <taxon>Eurotiomycetidae</taxon>
        <taxon>Eurotiales</taxon>
        <taxon>Aspergillaceae</taxon>
        <taxon>Aspergillus</taxon>
        <taxon>Aspergillus subgen. Circumdati</taxon>
    </lineage>
</organism>
<evidence type="ECO:0000256" key="1">
    <source>
        <dbReference type="SAM" id="MobiDB-lite"/>
    </source>
</evidence>
<name>A0A5N6YW60_9EURO</name>
<dbReference type="OrthoDB" id="9994905at2759"/>
<dbReference type="AlphaFoldDB" id="A0A5N6YW60"/>
<dbReference type="EMBL" id="ML739283">
    <property type="protein sequence ID" value="KAE8349694.1"/>
    <property type="molecule type" value="Genomic_DNA"/>
</dbReference>
<feature type="region of interest" description="Disordered" evidence="1">
    <location>
        <begin position="55"/>
        <end position="104"/>
    </location>
</feature>
<protein>
    <submittedName>
        <fullName evidence="2">Uncharacterized protein</fullName>
    </submittedName>
</protein>
<keyword evidence="3" id="KW-1185">Reference proteome</keyword>